<dbReference type="RefSeq" id="WP_135471484.1">
    <property type="nucleotide sequence ID" value="NZ_CASJDB010000005.1"/>
</dbReference>
<dbReference type="Pfam" id="PF21307">
    <property type="entry name" value="Glyco_hydro_95_C"/>
    <property type="match status" value="1"/>
</dbReference>
<evidence type="ECO:0000259" key="3">
    <source>
        <dbReference type="Pfam" id="PF22124"/>
    </source>
</evidence>
<dbReference type="Pfam" id="PF22124">
    <property type="entry name" value="Glyco_hydro_95_cat"/>
    <property type="match status" value="1"/>
</dbReference>
<evidence type="ECO:0000259" key="2">
    <source>
        <dbReference type="Pfam" id="PF21307"/>
    </source>
</evidence>
<dbReference type="GeneID" id="82149575"/>
<dbReference type="PANTHER" id="PTHR31084:SF0">
    <property type="entry name" value="ALPHA-L-FUCOSIDASE 2"/>
    <property type="match status" value="1"/>
</dbReference>
<dbReference type="InterPro" id="IPR027414">
    <property type="entry name" value="GH95_N_dom"/>
</dbReference>
<feature type="domain" description="Alpha fucosidase A-like C-terminal" evidence="2">
    <location>
        <begin position="725"/>
        <end position="788"/>
    </location>
</feature>
<dbReference type="PANTHER" id="PTHR31084">
    <property type="entry name" value="ALPHA-L-FUCOSIDASE 2"/>
    <property type="match status" value="1"/>
</dbReference>
<reference evidence="4 5" key="1">
    <citation type="submission" date="2019-02" db="EMBL/GenBank/DDBJ databases">
        <title>Isolation and identification of novel species under the genus Muribaculum.</title>
        <authorList>
            <person name="Miyake S."/>
            <person name="Ding Y."/>
            <person name="Low A."/>
            <person name="Soh M."/>
            <person name="Seedorf H."/>
        </authorList>
    </citation>
    <scope>NUCLEOTIDE SEQUENCE [LARGE SCALE GENOMIC DNA]</scope>
    <source>
        <strain evidence="4 5">TLL-A3</strain>
    </source>
</reference>
<dbReference type="SUPFAM" id="SSF48208">
    <property type="entry name" value="Six-hairpin glycosidases"/>
    <property type="match status" value="1"/>
</dbReference>
<dbReference type="Pfam" id="PF14498">
    <property type="entry name" value="Glyco_hyd_65N_2"/>
    <property type="match status" value="1"/>
</dbReference>
<dbReference type="GO" id="GO:0005975">
    <property type="term" value="P:carbohydrate metabolic process"/>
    <property type="evidence" value="ECO:0007669"/>
    <property type="project" value="InterPro"/>
</dbReference>
<evidence type="ECO:0000259" key="1">
    <source>
        <dbReference type="Pfam" id="PF14498"/>
    </source>
</evidence>
<feature type="domain" description="Glycosyl hydrolase family 95 catalytic" evidence="3">
    <location>
        <begin position="303"/>
        <end position="723"/>
    </location>
</feature>
<keyword evidence="5" id="KW-1185">Reference proteome</keyword>
<evidence type="ECO:0000313" key="4">
    <source>
        <dbReference type="EMBL" id="TGG40472.1"/>
    </source>
</evidence>
<accession>A0A4Z0VBB8</accession>
<dbReference type="AlphaFoldDB" id="A0A4Z0VBB8"/>
<evidence type="ECO:0000313" key="5">
    <source>
        <dbReference type="Proteomes" id="UP000297635"/>
    </source>
</evidence>
<dbReference type="InterPro" id="IPR054363">
    <property type="entry name" value="GH95_cat"/>
</dbReference>
<dbReference type="PIRSF" id="PIRSF007663">
    <property type="entry name" value="UCP007663"/>
    <property type="match status" value="1"/>
</dbReference>
<dbReference type="InterPro" id="IPR012341">
    <property type="entry name" value="6hp_glycosidase-like_sf"/>
</dbReference>
<dbReference type="Gene3D" id="1.50.10.10">
    <property type="match status" value="1"/>
</dbReference>
<comment type="caution">
    <text evidence="4">The sequence shown here is derived from an EMBL/GenBank/DDBJ whole genome shotgun (WGS) entry which is preliminary data.</text>
</comment>
<dbReference type="InterPro" id="IPR013780">
    <property type="entry name" value="Glyco_hydro_b"/>
</dbReference>
<organism evidence="4 5">
    <name type="scientific">Duncaniella freteri</name>
    <dbReference type="NCBI Taxonomy" id="2530391"/>
    <lineage>
        <taxon>Bacteria</taxon>
        <taxon>Pseudomonadati</taxon>
        <taxon>Bacteroidota</taxon>
        <taxon>Bacteroidia</taxon>
        <taxon>Bacteroidales</taxon>
        <taxon>Muribaculaceae</taxon>
        <taxon>Duncaniella</taxon>
    </lineage>
</organism>
<dbReference type="EMBL" id="SJSA01000001">
    <property type="protein sequence ID" value="TGG40472.1"/>
    <property type="molecule type" value="Genomic_DNA"/>
</dbReference>
<dbReference type="InterPro" id="IPR016518">
    <property type="entry name" value="Alpha-L-fucosidase"/>
</dbReference>
<dbReference type="GO" id="GO:0004560">
    <property type="term" value="F:alpha-L-fucosidase activity"/>
    <property type="evidence" value="ECO:0007669"/>
    <property type="project" value="InterPro"/>
</dbReference>
<sequence length="850" mass="94210">MNKYLLLLLLPFVTFVSYGVNGSDQDLKLWYDRPADYWVEALPLGNGHLGAMMYGIASRDTVQINEDTFWSGSPYNNYNPKAKGKLKEIQSLIDRGEYAEAQKLSMANITADRSVTAHGMIYESIGNLILDFPGVERIPDNYRRELDLGSAVAKVTYTVGGVDYTREMFTSLTDDLIIIRITASKPGKVTFATSFTGPLKKNRTVAVTEVVDGTDNMLRVSCAHAREAEENIPNRLHATAIIKVMADGGTVTPDDESGRISVNGADSATIYVSAATNFKNYRDISGDSEEKAMSAIKRFDKDYATAKSDHVAKYRGQFGRVSLDLGSNHEQEAKPTDVRIREFSTVHDPSLAAMYFQFGRYLLISSSQPGTQPANLQGIWNPSAGQYPAWDSKYTTNINVEMNYWPAEVTNLSECHEPFLQMVRDVSVTGKESASEMYGARGWTLHHNTDLWRSTGAVDYASCSVWPTCNAWFASHLWERYLYTGDKGYLAGVYPILKSACEFYQDFLVRDTASGYMVVSPSNSPENHPGLGSYVDDNGKKQNVAQFSGVTMDNQMVYDLLSNTIHAARELGMDKEFASELDDLRMQLPPMHVGKYGQLQEWLKDWDRETSGHRHVSHLWGLFPGNQISPYSHPQLFQAAKKSLTGRGDASRGWSMGWKVCLWARLLDGNHAHTLISNQLKLMDPNVTIKSQDGGTYANMFDAHPPFQIDGNFGCTAGIAEMLVQSHDGAVHLLPALPDVWSKGEVKGLKARGGFEIADMKWSDGKLSSVTIKSTLGGNLRLRSSVSLYDSDGKRLIRAKGVNPNPFNSVYMISAPVISNPDKIPALNLPATNLYDVPTEIGAEYTFIAR</sequence>
<protein>
    <submittedName>
        <fullName evidence="4">Glycoside hydrolase family 95 protein</fullName>
    </submittedName>
</protein>
<keyword evidence="4" id="KW-0378">Hydrolase</keyword>
<feature type="domain" description="Glycosyl hydrolase family 95 N-terminal" evidence="1">
    <location>
        <begin position="29"/>
        <end position="281"/>
    </location>
</feature>
<dbReference type="InterPro" id="IPR008928">
    <property type="entry name" value="6-hairpin_glycosidase_sf"/>
</dbReference>
<dbReference type="Gene3D" id="2.60.40.1180">
    <property type="entry name" value="Golgi alpha-mannosidase II"/>
    <property type="match status" value="1"/>
</dbReference>
<name>A0A4Z0VBB8_9BACT</name>
<proteinExistence type="predicted"/>
<gene>
    <name evidence="4" type="ORF">EZ315_07200</name>
</gene>
<dbReference type="InterPro" id="IPR049053">
    <property type="entry name" value="AFCA-like_C"/>
</dbReference>
<dbReference type="Proteomes" id="UP000297635">
    <property type="component" value="Unassembled WGS sequence"/>
</dbReference>
<dbReference type="Gene3D" id="2.70.98.50">
    <property type="entry name" value="putative glycoside hydrolase family protein from bacillus halodurans"/>
    <property type="match status" value="1"/>
</dbReference>